<organism evidence="1 2">
    <name type="scientific">Halogeometricum borinquense</name>
    <dbReference type="NCBI Taxonomy" id="60847"/>
    <lineage>
        <taxon>Archaea</taxon>
        <taxon>Methanobacteriati</taxon>
        <taxon>Methanobacteriota</taxon>
        <taxon>Stenosarchaea group</taxon>
        <taxon>Halobacteria</taxon>
        <taxon>Halobacteriales</taxon>
        <taxon>Haloferacaceae</taxon>
        <taxon>Halogeometricum</taxon>
    </lineage>
</organism>
<name>A0A482TEA6_9EURY</name>
<dbReference type="RefSeq" id="WP_006053616.1">
    <property type="nucleotide sequence ID" value="NZ_RZHH01000002.1"/>
</dbReference>
<dbReference type="GeneID" id="9992614"/>
<evidence type="ECO:0000313" key="1">
    <source>
        <dbReference type="EMBL" id="RYJ15207.1"/>
    </source>
</evidence>
<proteinExistence type="predicted"/>
<gene>
    <name evidence="1" type="ORF">ELS19_15475</name>
</gene>
<protein>
    <submittedName>
        <fullName evidence="1">Uncharacterized protein</fullName>
    </submittedName>
</protein>
<dbReference type="AlphaFoldDB" id="A0A482TEA6"/>
<evidence type="ECO:0000313" key="2">
    <source>
        <dbReference type="Proteomes" id="UP000294028"/>
    </source>
</evidence>
<sequence length="131" mass="15069">MSDATDCHDYPSDERYATLRGRYLSKTTDLRLKEATAVAWSELGYSRRAIAREMEIGESTVKGYHEKAMALYGLELLEAHVPDAEQIDYDRIDAEYVTQLSGRRKQAWIDAFDSHRGRLPQEWVSEVAPDR</sequence>
<reference evidence="1 2" key="1">
    <citation type="submission" date="2018-12" db="EMBL/GenBank/DDBJ databases">
        <title>Genome analysis provides insights into bioremediation potentialities of Halogeometricum borinquense strain N11.</title>
        <authorList>
            <person name="Najjari A."/>
            <person name="Youssef N."/>
            <person name="Fhoula I."/>
            <person name="Ben Dhia O."/>
            <person name="Mahjoubi M."/>
            <person name="Ouzari H.I."/>
            <person name="Cherif A."/>
        </authorList>
    </citation>
    <scope>NUCLEOTIDE SEQUENCE [LARGE SCALE GENOMIC DNA]</scope>
    <source>
        <strain evidence="1 2">N11</strain>
    </source>
</reference>
<dbReference type="OMA" id="REDGFTH"/>
<dbReference type="EMBL" id="RZHH01000002">
    <property type="protein sequence ID" value="RYJ15207.1"/>
    <property type="molecule type" value="Genomic_DNA"/>
</dbReference>
<comment type="caution">
    <text evidence="1">The sequence shown here is derived from an EMBL/GenBank/DDBJ whole genome shotgun (WGS) entry which is preliminary data.</text>
</comment>
<accession>A0A482TEA6</accession>
<dbReference type="Proteomes" id="UP000294028">
    <property type="component" value="Unassembled WGS sequence"/>
</dbReference>